<organism evidence="2">
    <name type="scientific">hydrothermal vent metagenome</name>
    <dbReference type="NCBI Taxonomy" id="652676"/>
    <lineage>
        <taxon>unclassified sequences</taxon>
        <taxon>metagenomes</taxon>
        <taxon>ecological metagenomes</taxon>
    </lineage>
</organism>
<proteinExistence type="predicted"/>
<dbReference type="SUPFAM" id="SSF55729">
    <property type="entry name" value="Acyl-CoA N-acyltransferases (Nat)"/>
    <property type="match status" value="1"/>
</dbReference>
<dbReference type="InterPro" id="IPR016181">
    <property type="entry name" value="Acyl_CoA_acyltransferase"/>
</dbReference>
<dbReference type="PANTHER" id="PTHR43072">
    <property type="entry name" value="N-ACETYLTRANSFERASE"/>
    <property type="match status" value="1"/>
</dbReference>
<dbReference type="InterPro" id="IPR000182">
    <property type="entry name" value="GNAT_dom"/>
</dbReference>
<reference evidence="2" key="1">
    <citation type="submission" date="2018-06" db="EMBL/GenBank/DDBJ databases">
        <authorList>
            <person name="Zhirakovskaya E."/>
        </authorList>
    </citation>
    <scope>NUCLEOTIDE SEQUENCE</scope>
</reference>
<accession>A0A3B0T2B8</accession>
<feature type="domain" description="N-acetyltransferase" evidence="1">
    <location>
        <begin position="5"/>
        <end position="153"/>
    </location>
</feature>
<dbReference type="Pfam" id="PF00583">
    <property type="entry name" value="Acetyltransf_1"/>
    <property type="match status" value="1"/>
</dbReference>
<dbReference type="AlphaFoldDB" id="A0A3B0T2B8"/>
<protein>
    <submittedName>
        <fullName evidence="2">Acetyltransferase</fullName>
    </submittedName>
</protein>
<dbReference type="EMBL" id="UOEL01000048">
    <property type="protein sequence ID" value="VAW11080.1"/>
    <property type="molecule type" value="Genomic_DNA"/>
</dbReference>
<sequence>MNKEIVVREAVLEDLFTLLAFEQGVITAERPFDPTLAKDPITYYNLEEMILSDKAVVLVAVADKRIIASGFGKLKQAKPYLDHEIYAYLGFMFTHADYRGQGVNQHIVNELMKWSDSKGIKEVRLTVYTENIGAIKAYEKIGFKQYMIEMRLK</sequence>
<dbReference type="GO" id="GO:0016747">
    <property type="term" value="F:acyltransferase activity, transferring groups other than amino-acyl groups"/>
    <property type="evidence" value="ECO:0007669"/>
    <property type="project" value="InterPro"/>
</dbReference>
<name>A0A3B0T2B8_9ZZZZ</name>
<evidence type="ECO:0000259" key="1">
    <source>
        <dbReference type="PROSITE" id="PS51186"/>
    </source>
</evidence>
<evidence type="ECO:0000313" key="2">
    <source>
        <dbReference type="EMBL" id="VAW11080.1"/>
    </source>
</evidence>
<dbReference type="CDD" id="cd04301">
    <property type="entry name" value="NAT_SF"/>
    <property type="match status" value="1"/>
</dbReference>
<dbReference type="PROSITE" id="PS51186">
    <property type="entry name" value="GNAT"/>
    <property type="match status" value="1"/>
</dbReference>
<gene>
    <name evidence="2" type="ORF">MNBD_BACTEROID03-1206</name>
</gene>
<keyword evidence="2" id="KW-0808">Transferase</keyword>
<dbReference type="Gene3D" id="3.40.630.30">
    <property type="match status" value="1"/>
</dbReference>